<sequence length="430" mass="48527">MKRQKILLTGILCACVTLSSQFVASAAFAAEPTAAPKTVDQALAVKYKGHKTKVASPKVGKKVIEAFDLYSEDKPKEAIQVLKDINTKKDFDKAYVDRLIGSILAGEDGQVKEAMKYLKSAVALNVLNPKEQAEGIRIVGDLQMQEKQYKDAIASYKSWMDYTSFQDKTIYVRMAQANYEIGKYAAMIPLADKAIQLSDKPDKNPYILKLSSYYERKQYKNSVKVLEELVRLFPEDEKWWAQLGMFYMLIDDYDKALATMSLAYKKNLFTKESQFKALAQLYYNNSVPYKAAKIVEKHIAKGDLKSDDKMVTLMANAYRSAKEFDKAAKYYGEAARLKNDGELYRKQASMYLMLEQYNSAIKAAKNALKVGLKKKGSANMMIAEAHLYQKNLKDAHKYAVRAAKDPTTRKMAEGWSGYIATKAQQKGIAL</sequence>
<dbReference type="EMBL" id="JAMQGP010000003">
    <property type="protein sequence ID" value="MCM2679827.1"/>
    <property type="molecule type" value="Genomic_DNA"/>
</dbReference>
<evidence type="ECO:0000256" key="1">
    <source>
        <dbReference type="ARBA" id="ARBA00022737"/>
    </source>
</evidence>
<evidence type="ECO:0000313" key="4">
    <source>
        <dbReference type="EMBL" id="MCM2679827.1"/>
    </source>
</evidence>
<gene>
    <name evidence="4" type="ORF">NAF29_09135</name>
</gene>
<accession>A0AA41W6J7</accession>
<evidence type="ECO:0000256" key="2">
    <source>
        <dbReference type="ARBA" id="ARBA00022803"/>
    </source>
</evidence>
<protein>
    <recommendedName>
        <fullName evidence="6">Tetratricopeptide repeat-containing protein</fullName>
    </recommendedName>
</protein>
<organism evidence="4 5">
    <name type="scientific">Echinimonas agarilytica</name>
    <dbReference type="NCBI Taxonomy" id="1215918"/>
    <lineage>
        <taxon>Bacteria</taxon>
        <taxon>Pseudomonadati</taxon>
        <taxon>Pseudomonadota</taxon>
        <taxon>Gammaproteobacteria</taxon>
        <taxon>Alteromonadales</taxon>
        <taxon>Echinimonadaceae</taxon>
        <taxon>Echinimonas</taxon>
    </lineage>
</organism>
<evidence type="ECO:0008006" key="6">
    <source>
        <dbReference type="Google" id="ProtNLM"/>
    </source>
</evidence>
<proteinExistence type="predicted"/>
<feature type="signal peptide" evidence="3">
    <location>
        <begin position="1"/>
        <end position="29"/>
    </location>
</feature>
<dbReference type="PANTHER" id="PTHR44186">
    <property type="match status" value="1"/>
</dbReference>
<keyword evidence="1" id="KW-0677">Repeat</keyword>
<dbReference type="RefSeq" id="WP_251261242.1">
    <property type="nucleotide sequence ID" value="NZ_JAMQGP010000003.1"/>
</dbReference>
<dbReference type="Gene3D" id="1.25.40.10">
    <property type="entry name" value="Tetratricopeptide repeat domain"/>
    <property type="match status" value="2"/>
</dbReference>
<reference evidence="4 5" key="1">
    <citation type="journal article" date="2013" name="Antonie Van Leeuwenhoek">
        <title>Echinimonas agarilytica gen. nov., sp. nov., a new gammaproteobacterium isolated from the sea urchin Strongylocentrotus intermedius.</title>
        <authorList>
            <person name="Nedashkovskaya O.I."/>
            <person name="Stenkova A.M."/>
            <person name="Zhukova N.V."/>
            <person name="Van Trappen S."/>
            <person name="Lee J.S."/>
            <person name="Kim S.B."/>
        </authorList>
    </citation>
    <scope>NUCLEOTIDE SEQUENCE [LARGE SCALE GENOMIC DNA]</scope>
    <source>
        <strain evidence="4 5">KMM 6351</strain>
    </source>
</reference>
<keyword evidence="5" id="KW-1185">Reference proteome</keyword>
<dbReference type="PANTHER" id="PTHR44186:SF1">
    <property type="entry name" value="BARDET-BIEDL SYNDROME 4 PROTEIN"/>
    <property type="match status" value="1"/>
</dbReference>
<keyword evidence="3" id="KW-0732">Signal</keyword>
<dbReference type="Proteomes" id="UP001165393">
    <property type="component" value="Unassembled WGS sequence"/>
</dbReference>
<keyword evidence="2" id="KW-0802">TPR repeat</keyword>
<evidence type="ECO:0000256" key="3">
    <source>
        <dbReference type="SAM" id="SignalP"/>
    </source>
</evidence>
<dbReference type="InterPro" id="IPR011990">
    <property type="entry name" value="TPR-like_helical_dom_sf"/>
</dbReference>
<feature type="chain" id="PRO_5041432586" description="Tetratricopeptide repeat-containing protein" evidence="3">
    <location>
        <begin position="30"/>
        <end position="430"/>
    </location>
</feature>
<dbReference type="AlphaFoldDB" id="A0AA41W6J7"/>
<dbReference type="SUPFAM" id="SSF48452">
    <property type="entry name" value="TPR-like"/>
    <property type="match status" value="1"/>
</dbReference>
<name>A0AA41W6J7_9GAMM</name>
<evidence type="ECO:0000313" key="5">
    <source>
        <dbReference type="Proteomes" id="UP001165393"/>
    </source>
</evidence>
<comment type="caution">
    <text evidence="4">The sequence shown here is derived from an EMBL/GenBank/DDBJ whole genome shotgun (WGS) entry which is preliminary data.</text>
</comment>